<feature type="compositionally biased region" description="Polar residues" evidence="1">
    <location>
        <begin position="136"/>
        <end position="148"/>
    </location>
</feature>
<organism evidence="2 3">
    <name type="scientific">Halolamina pelagica</name>
    <dbReference type="NCBI Taxonomy" id="699431"/>
    <lineage>
        <taxon>Archaea</taxon>
        <taxon>Methanobacteriati</taxon>
        <taxon>Methanobacteriota</taxon>
        <taxon>Stenosarchaea group</taxon>
        <taxon>Halobacteria</taxon>
        <taxon>Halobacteriales</taxon>
        <taxon>Haloferacaceae</taxon>
    </lineage>
</organism>
<keyword evidence="2" id="KW-0378">Hydrolase</keyword>
<evidence type="ECO:0000256" key="1">
    <source>
        <dbReference type="SAM" id="MobiDB-lite"/>
    </source>
</evidence>
<dbReference type="GO" id="GO:0016787">
    <property type="term" value="F:hydrolase activity"/>
    <property type="evidence" value="ECO:0007669"/>
    <property type="project" value="UniProtKB-KW"/>
</dbReference>
<dbReference type="PATRIC" id="fig|699431.3.peg.2144"/>
<dbReference type="EMBL" id="LGUC01000001">
    <property type="protein sequence ID" value="KPN31347.1"/>
    <property type="molecule type" value="Genomic_DNA"/>
</dbReference>
<dbReference type="InterPro" id="IPR036663">
    <property type="entry name" value="Fumarylacetoacetase_C_sf"/>
</dbReference>
<proteinExistence type="predicted"/>
<feature type="compositionally biased region" description="Low complexity" evidence="1">
    <location>
        <begin position="150"/>
        <end position="162"/>
    </location>
</feature>
<name>A0A0N8I053_9EURY</name>
<evidence type="ECO:0000313" key="3">
    <source>
        <dbReference type="Proteomes" id="UP000050535"/>
    </source>
</evidence>
<dbReference type="AlphaFoldDB" id="A0A0N8I053"/>
<evidence type="ECO:0000313" key="2">
    <source>
        <dbReference type="EMBL" id="KPN31347.1"/>
    </source>
</evidence>
<comment type="caution">
    <text evidence="2">The sequence shown here is derived from an EMBL/GenBank/DDBJ whole genome shotgun (WGS) entry which is preliminary data.</text>
</comment>
<keyword evidence="3" id="KW-1185">Reference proteome</keyword>
<feature type="region of interest" description="Disordered" evidence="1">
    <location>
        <begin position="131"/>
        <end position="162"/>
    </location>
</feature>
<accession>A0A0N8I053</accession>
<dbReference type="Gene3D" id="3.90.850.10">
    <property type="entry name" value="Fumarylacetoacetase-like, C-terminal domain"/>
    <property type="match status" value="1"/>
</dbReference>
<gene>
    <name evidence="2" type="ORF">SY89_02090</name>
</gene>
<sequence length="162" mass="17675">MRYYRTERNGDAHLLVVARDRAHDLTAVKPRLRSFRDLAAAADVAGARVDSLAADLLDDAPVVEFSIVDLERPVRAEEVWAAGVTYEISEQAREAESGMADVYLDVYDAERPEIFFKATPSRTVGPREAVGVRGTRTGTSPNPNSGWCCTTARSSATRSATT</sequence>
<reference evidence="3" key="1">
    <citation type="submission" date="2013-11" db="EMBL/GenBank/DDBJ databases">
        <authorList>
            <person name="Hoang H.T."/>
            <person name="Killian M.L."/>
            <person name="Madson D.M."/>
            <person name="Arruda P.H.E."/>
            <person name="Sun D."/>
            <person name="Schwartz K.J."/>
            <person name="Yoon K."/>
        </authorList>
    </citation>
    <scope>NUCLEOTIDE SEQUENCE [LARGE SCALE GENOMIC DNA]</scope>
    <source>
        <strain evidence="3">CDK2</strain>
    </source>
</reference>
<protein>
    <submittedName>
        <fullName evidence="2">Fumarylacetoacetate (FAA) hydrolase family protein</fullName>
    </submittedName>
</protein>
<dbReference type="STRING" id="699431.SY89_02090"/>
<dbReference type="Proteomes" id="UP000050535">
    <property type="component" value="Unassembled WGS sequence"/>
</dbReference>